<dbReference type="Proteomes" id="UP001046870">
    <property type="component" value="Chromosome 17"/>
</dbReference>
<sequence length="320" mass="34807">MIRDIRWRAGSGAINSIQMTEGYLIYAFDLNYQPKALGATPIVRTNEAVVGIQCHYMRLHNVSSNALQPTWIPYRSTMSAEDLLVFSLRLMTDDWQAERTSNVFFLGDMMNIEASVVQANHVPLHVFVDSCVATLVPDLNAVPRYAFIENHGCLMDAKLTGSRSKFLPRAQDDKLKIQLDAFRFFQDSRSSIYIICHLKATASATTDSQYKACSFSAAANRWMAAGGNDQVCGCCDASCGLRKGRSVEAGAELQGEGDATLGPIIVQAAQEAEPEFQISPLEAKEHKAAASSPEVVVLAGVVAVGGLVCVTVLLAILLRK</sequence>
<dbReference type="PANTHER" id="PTHR11576">
    <property type="entry name" value="ZONA PELLUCIDA SPERM-BINDING PROTEIN 3"/>
    <property type="match status" value="1"/>
</dbReference>
<organism evidence="5 6">
    <name type="scientific">Megalops atlanticus</name>
    <name type="common">Tarpon</name>
    <name type="synonym">Clupea gigantea</name>
    <dbReference type="NCBI Taxonomy" id="7932"/>
    <lineage>
        <taxon>Eukaryota</taxon>
        <taxon>Metazoa</taxon>
        <taxon>Chordata</taxon>
        <taxon>Craniata</taxon>
        <taxon>Vertebrata</taxon>
        <taxon>Euteleostomi</taxon>
        <taxon>Actinopterygii</taxon>
        <taxon>Neopterygii</taxon>
        <taxon>Teleostei</taxon>
        <taxon>Elopiformes</taxon>
        <taxon>Megalopidae</taxon>
        <taxon>Megalops</taxon>
    </lineage>
</organism>
<keyword evidence="3" id="KW-0272">Extracellular matrix</keyword>
<keyword evidence="3" id="KW-1133">Transmembrane helix</keyword>
<dbReference type="OrthoDB" id="8880842at2759"/>
<dbReference type="GO" id="GO:2000344">
    <property type="term" value="P:positive regulation of acrosome reaction"/>
    <property type="evidence" value="ECO:0007669"/>
    <property type="project" value="UniProtKB-UniRule"/>
</dbReference>
<proteinExistence type="inferred from homology"/>
<dbReference type="InterPro" id="IPR048290">
    <property type="entry name" value="ZP_chr"/>
</dbReference>
<dbReference type="InterPro" id="IPR042235">
    <property type="entry name" value="ZP-C_dom"/>
</dbReference>
<dbReference type="InterPro" id="IPR055355">
    <property type="entry name" value="ZP-C"/>
</dbReference>
<keyword evidence="1 3" id="KW-1015">Disulfide bond</keyword>
<evidence type="ECO:0000259" key="4">
    <source>
        <dbReference type="PROSITE" id="PS51034"/>
    </source>
</evidence>
<keyword evidence="3" id="KW-0165">Cleavage on pair of basic residues</keyword>
<dbReference type="GO" id="GO:0007339">
    <property type="term" value="P:binding of sperm to zona pellucida"/>
    <property type="evidence" value="ECO:0007669"/>
    <property type="project" value="UniProtKB-UniRule"/>
</dbReference>
<dbReference type="InterPro" id="IPR001507">
    <property type="entry name" value="ZP_dom"/>
</dbReference>
<dbReference type="Gene3D" id="2.60.40.3210">
    <property type="entry name" value="Zona pellucida, ZP-N domain"/>
    <property type="match status" value="1"/>
</dbReference>
<comment type="domain">
    <text evidence="3">The ZP domain is involved in the polymerization of the ZP proteins to form the zona pellucida.</text>
</comment>
<dbReference type="GO" id="GO:0035804">
    <property type="term" value="F:structural constituent of egg coat"/>
    <property type="evidence" value="ECO:0007669"/>
    <property type="project" value="UniProtKB-UniRule"/>
</dbReference>
<keyword evidence="3" id="KW-0964">Secreted</keyword>
<comment type="subcellular location">
    <subcellularLocation>
        <location evidence="3">Zona pellucida</location>
    </subcellularLocation>
    <subcellularLocation>
        <location evidence="3">Cell membrane</location>
        <topology evidence="3">Single-pass type I membrane protein</topology>
    </subcellularLocation>
</comment>
<comment type="similarity">
    <text evidence="3">Belongs to the ZP domain family. ZPC subfamily.</text>
</comment>
<accession>A0A9D3PLF0</accession>
<evidence type="ECO:0000256" key="2">
    <source>
        <dbReference type="ARBA" id="ARBA00023180"/>
    </source>
</evidence>
<feature type="domain" description="ZP" evidence="4">
    <location>
        <begin position="1"/>
        <end position="220"/>
    </location>
</feature>
<comment type="function">
    <text evidence="3">Component of the zona pellucida, an extracellular matrix surrounding oocytes which mediates sperm binding, induction of the acrosome reaction and prevents post-fertilization polyspermy. The zona pellucida is composed of 3 to 4 glycoproteins, ZP1, ZP2, ZP3, and ZP4. ZP3 is essential for sperm binding and zona matrix formation.</text>
</comment>
<dbReference type="SMART" id="SM00241">
    <property type="entry name" value="ZP"/>
    <property type="match status" value="1"/>
</dbReference>
<evidence type="ECO:0000313" key="6">
    <source>
        <dbReference type="Proteomes" id="UP001046870"/>
    </source>
</evidence>
<dbReference type="PROSITE" id="PS51034">
    <property type="entry name" value="ZP_2"/>
    <property type="match status" value="1"/>
</dbReference>
<keyword evidence="2" id="KW-0325">Glycoprotein</keyword>
<dbReference type="Gene3D" id="2.60.40.4100">
    <property type="entry name" value="Zona pellucida, ZP-C domain"/>
    <property type="match status" value="1"/>
</dbReference>
<keyword evidence="6" id="KW-1185">Reference proteome</keyword>
<dbReference type="PANTHER" id="PTHR11576:SF2">
    <property type="entry name" value="ZONA PELLUCIDA SPERM-BINDING PROTEIN 3"/>
    <property type="match status" value="1"/>
</dbReference>
<name>A0A9D3PLF0_MEGAT</name>
<keyword evidence="3" id="KW-0472">Membrane</keyword>
<dbReference type="GO" id="GO:0032190">
    <property type="term" value="F:acrosin binding"/>
    <property type="evidence" value="ECO:0007669"/>
    <property type="project" value="TreeGrafter"/>
</dbReference>
<gene>
    <name evidence="5" type="ORF">MATL_G00192260</name>
</gene>
<reference evidence="5" key="1">
    <citation type="submission" date="2021-01" db="EMBL/GenBank/DDBJ databases">
        <authorList>
            <person name="Zahm M."/>
            <person name="Roques C."/>
            <person name="Cabau C."/>
            <person name="Klopp C."/>
            <person name="Donnadieu C."/>
            <person name="Jouanno E."/>
            <person name="Lampietro C."/>
            <person name="Louis A."/>
            <person name="Herpin A."/>
            <person name="Echchiki A."/>
            <person name="Berthelot C."/>
            <person name="Parey E."/>
            <person name="Roest-Crollius H."/>
            <person name="Braasch I."/>
            <person name="Postlethwait J."/>
            <person name="Bobe J."/>
            <person name="Montfort J."/>
            <person name="Bouchez O."/>
            <person name="Begum T."/>
            <person name="Mejri S."/>
            <person name="Adams A."/>
            <person name="Chen W.-J."/>
            <person name="Guiguen Y."/>
        </authorList>
    </citation>
    <scope>NUCLEOTIDE SEQUENCE</scope>
    <source>
        <strain evidence="5">YG-15Mar2019-1</strain>
        <tissue evidence="5">Brain</tissue>
    </source>
</reference>
<dbReference type="AlphaFoldDB" id="A0A9D3PLF0"/>
<evidence type="ECO:0000256" key="1">
    <source>
        <dbReference type="ARBA" id="ARBA00023157"/>
    </source>
</evidence>
<dbReference type="Pfam" id="PF00100">
    <property type="entry name" value="Zona_pellucida"/>
    <property type="match status" value="1"/>
</dbReference>
<dbReference type="EMBL" id="JAFDVH010000017">
    <property type="protein sequence ID" value="KAG7461551.1"/>
    <property type="molecule type" value="Genomic_DNA"/>
</dbReference>
<keyword evidence="3" id="KW-1003">Cell membrane</keyword>
<comment type="caution">
    <text evidence="5">The sequence shown here is derived from an EMBL/GenBank/DDBJ whole genome shotgun (WGS) entry which is preliminary data.</text>
</comment>
<keyword evidence="3" id="KW-0732">Signal</keyword>
<keyword evidence="3" id="KW-0812">Transmembrane</keyword>
<evidence type="ECO:0000256" key="3">
    <source>
        <dbReference type="RuleBase" id="RU367066"/>
    </source>
</evidence>
<dbReference type="GO" id="GO:0035803">
    <property type="term" value="P:egg coat formation"/>
    <property type="evidence" value="ECO:0007669"/>
    <property type="project" value="UniProtKB-UniRule"/>
</dbReference>
<dbReference type="GO" id="GO:0005886">
    <property type="term" value="C:plasma membrane"/>
    <property type="evidence" value="ECO:0007669"/>
    <property type="project" value="UniProtKB-SubCell"/>
</dbReference>
<feature type="transmembrane region" description="Helical" evidence="3">
    <location>
        <begin position="295"/>
        <end position="318"/>
    </location>
</feature>
<dbReference type="PRINTS" id="PR00023">
    <property type="entry name" value="ZPELLUCIDA"/>
</dbReference>
<evidence type="ECO:0000313" key="5">
    <source>
        <dbReference type="EMBL" id="KAG7461551.1"/>
    </source>
</evidence>
<dbReference type="GO" id="GO:0035805">
    <property type="term" value="C:egg coat"/>
    <property type="evidence" value="ECO:0007669"/>
    <property type="project" value="UniProtKB-SubCell"/>
</dbReference>
<dbReference type="FunFam" id="2.60.40.4100:FF:000002">
    <property type="entry name" value="Zona pellucida sperm-binding protein 3"/>
    <property type="match status" value="1"/>
</dbReference>
<protein>
    <recommendedName>
        <fullName evidence="3">Zona pellucida sperm-binding protein 3</fullName>
    </recommendedName>
</protein>
<comment type="PTM">
    <text evidence="3">Proteolytically cleaved before the transmembrane segment to yield the secreted ectodomain incorporated in the zona pellucida.</text>
</comment>